<evidence type="ECO:0000313" key="2">
    <source>
        <dbReference type="EMBL" id="KAJ1100812.1"/>
    </source>
</evidence>
<dbReference type="AlphaFoldDB" id="A0AAV7MBB0"/>
<feature type="compositionally biased region" description="Polar residues" evidence="1">
    <location>
        <begin position="9"/>
        <end position="23"/>
    </location>
</feature>
<accession>A0AAV7MBB0</accession>
<comment type="caution">
    <text evidence="2">The sequence shown here is derived from an EMBL/GenBank/DDBJ whole genome shotgun (WGS) entry which is preliminary data.</text>
</comment>
<name>A0AAV7MBB0_PLEWA</name>
<sequence length="111" mass="12301">MEADRQKNTQESGTPGSVPQSEEASGGHGKATLFLSDAPTKIRGPDNVISSPMEEWVVASIDTQGHLRPWPSKERKEVQTHKDKKHPKESHQEKRPGTSKGNQSRHPRDSV</sequence>
<proteinExistence type="predicted"/>
<protein>
    <submittedName>
        <fullName evidence="2">Uncharacterized protein</fullName>
    </submittedName>
</protein>
<keyword evidence="3" id="KW-1185">Reference proteome</keyword>
<gene>
    <name evidence="2" type="ORF">NDU88_005887</name>
</gene>
<feature type="region of interest" description="Disordered" evidence="1">
    <location>
        <begin position="1"/>
        <end position="111"/>
    </location>
</feature>
<dbReference type="Proteomes" id="UP001066276">
    <property type="component" value="Chromosome 10"/>
</dbReference>
<evidence type="ECO:0000256" key="1">
    <source>
        <dbReference type="SAM" id="MobiDB-lite"/>
    </source>
</evidence>
<evidence type="ECO:0000313" key="3">
    <source>
        <dbReference type="Proteomes" id="UP001066276"/>
    </source>
</evidence>
<reference evidence="2" key="1">
    <citation type="journal article" date="2022" name="bioRxiv">
        <title>Sequencing and chromosome-scale assembly of the giantPleurodeles waltlgenome.</title>
        <authorList>
            <person name="Brown T."/>
            <person name="Elewa A."/>
            <person name="Iarovenko S."/>
            <person name="Subramanian E."/>
            <person name="Araus A.J."/>
            <person name="Petzold A."/>
            <person name="Susuki M."/>
            <person name="Suzuki K.-i.T."/>
            <person name="Hayashi T."/>
            <person name="Toyoda A."/>
            <person name="Oliveira C."/>
            <person name="Osipova E."/>
            <person name="Leigh N.D."/>
            <person name="Simon A."/>
            <person name="Yun M.H."/>
        </authorList>
    </citation>
    <scope>NUCLEOTIDE SEQUENCE</scope>
    <source>
        <strain evidence="2">20211129_DDA</strain>
        <tissue evidence="2">Liver</tissue>
    </source>
</reference>
<dbReference type="EMBL" id="JANPWB010000014">
    <property type="protein sequence ID" value="KAJ1100812.1"/>
    <property type="molecule type" value="Genomic_DNA"/>
</dbReference>
<organism evidence="2 3">
    <name type="scientific">Pleurodeles waltl</name>
    <name type="common">Iberian ribbed newt</name>
    <dbReference type="NCBI Taxonomy" id="8319"/>
    <lineage>
        <taxon>Eukaryota</taxon>
        <taxon>Metazoa</taxon>
        <taxon>Chordata</taxon>
        <taxon>Craniata</taxon>
        <taxon>Vertebrata</taxon>
        <taxon>Euteleostomi</taxon>
        <taxon>Amphibia</taxon>
        <taxon>Batrachia</taxon>
        <taxon>Caudata</taxon>
        <taxon>Salamandroidea</taxon>
        <taxon>Salamandridae</taxon>
        <taxon>Pleurodelinae</taxon>
        <taxon>Pleurodeles</taxon>
    </lineage>
</organism>
<feature type="compositionally biased region" description="Basic and acidic residues" evidence="1">
    <location>
        <begin position="71"/>
        <end position="81"/>
    </location>
</feature>